<dbReference type="Gene3D" id="1.20.1560.10">
    <property type="entry name" value="ABC transporter type 1, transmembrane domain"/>
    <property type="match status" value="1"/>
</dbReference>
<dbReference type="GO" id="GO:0005886">
    <property type="term" value="C:plasma membrane"/>
    <property type="evidence" value="ECO:0007669"/>
    <property type="project" value="UniProtKB-SubCell"/>
</dbReference>
<dbReference type="GO" id="GO:0016887">
    <property type="term" value="F:ATP hydrolysis activity"/>
    <property type="evidence" value="ECO:0007669"/>
    <property type="project" value="InterPro"/>
</dbReference>
<evidence type="ECO:0000313" key="13">
    <source>
        <dbReference type="Proteomes" id="UP000471640"/>
    </source>
</evidence>
<keyword evidence="2" id="KW-0813">Transport</keyword>
<keyword evidence="8 9" id="KW-0472">Membrane</keyword>
<feature type="transmembrane region" description="Helical" evidence="9">
    <location>
        <begin position="263"/>
        <end position="284"/>
    </location>
</feature>
<dbReference type="InterPro" id="IPR011527">
    <property type="entry name" value="ABC1_TM_dom"/>
</dbReference>
<evidence type="ECO:0000256" key="1">
    <source>
        <dbReference type="ARBA" id="ARBA00004651"/>
    </source>
</evidence>
<sequence>MLKTIGKLLALLDPGDRWKVVILMALMIITAFAQTAGVVSVMPFLAVLSNPEMIHENQWLATWYRLLGFDSERTFLYFLGVVAFIIFMVGTALQAVTYWVITRFSFTQQYHLSRRLMADYLRRPYTFFLNRNSSDLAKTVLQETSVAVTGALLPAMRLLSSILLAATVVAMLIFINPWLTISVSAGIGLFYGVVYAATRTWLKRIGSERIAANRERFMAAAEAFAGAKEIRLLGREREYLERYRESSRRVTNYQSSVALLTDLPLYVIEAITFGGVLLIVIYLMRDGFAISDALPTLGVYALAGKQLIPAFQKIFGAVSAIRFNMPVVEHVLADMEKVVPSDSWRTSCQVTDLIYPRDGIVISDLSFRYPGSEKFALENLQLTIPARSTIGFVGASGAGKSTLIDLILGLLEPDAGEIRIDNTPLNSSNVRRWQAALGYVPQHIFLADQSVAANIALGVVPKEIDMAAVETAARLANLHAFVTQELPSGYATIIGERGVRLSGGQRQRIGIARALYRDPPVLVFDEATSALDNNTESAVMEAIHNLAGDKTILLVAHRLTTVKPCNTIYVLAGGKVVEDGSWEDLAQSGVYFQRLAAGSIT</sequence>
<dbReference type="Gene3D" id="3.40.50.300">
    <property type="entry name" value="P-loop containing nucleotide triphosphate hydrolases"/>
    <property type="match status" value="1"/>
</dbReference>
<keyword evidence="5" id="KW-0547">Nucleotide-binding</keyword>
<dbReference type="Proteomes" id="UP000471640">
    <property type="component" value="Unassembled WGS sequence"/>
</dbReference>
<evidence type="ECO:0000256" key="2">
    <source>
        <dbReference type="ARBA" id="ARBA00022448"/>
    </source>
</evidence>
<evidence type="ECO:0000256" key="3">
    <source>
        <dbReference type="ARBA" id="ARBA00022475"/>
    </source>
</evidence>
<dbReference type="InterPro" id="IPR039421">
    <property type="entry name" value="Type_1_exporter"/>
</dbReference>
<keyword evidence="13" id="KW-1185">Reference proteome</keyword>
<feature type="transmembrane region" description="Helical" evidence="9">
    <location>
        <begin position="75"/>
        <end position="101"/>
    </location>
</feature>
<comment type="subcellular location">
    <subcellularLocation>
        <location evidence="1">Cell membrane</location>
        <topology evidence="1">Multi-pass membrane protein</topology>
    </subcellularLocation>
</comment>
<dbReference type="FunFam" id="3.40.50.300:FF:000221">
    <property type="entry name" value="Multidrug ABC transporter ATP-binding protein"/>
    <property type="match status" value="1"/>
</dbReference>
<protein>
    <submittedName>
        <fullName evidence="12">ABC transporter ATP-binding protein</fullName>
    </submittedName>
</protein>
<dbReference type="SUPFAM" id="SSF90123">
    <property type="entry name" value="ABC transporter transmembrane region"/>
    <property type="match status" value="1"/>
</dbReference>
<evidence type="ECO:0000256" key="6">
    <source>
        <dbReference type="ARBA" id="ARBA00022840"/>
    </source>
</evidence>
<dbReference type="PROSITE" id="PS50893">
    <property type="entry name" value="ABC_TRANSPORTER_2"/>
    <property type="match status" value="1"/>
</dbReference>
<evidence type="ECO:0000256" key="9">
    <source>
        <dbReference type="SAM" id="Phobius"/>
    </source>
</evidence>
<keyword evidence="4 9" id="KW-0812">Transmembrane</keyword>
<dbReference type="InterPro" id="IPR017871">
    <property type="entry name" value="ABC_transporter-like_CS"/>
</dbReference>
<keyword evidence="6 12" id="KW-0067">ATP-binding</keyword>
<dbReference type="InterPro" id="IPR027417">
    <property type="entry name" value="P-loop_NTPase"/>
</dbReference>
<evidence type="ECO:0000313" key="12">
    <source>
        <dbReference type="EMBL" id="NEX22622.1"/>
    </source>
</evidence>
<feature type="domain" description="ABC transporter" evidence="10">
    <location>
        <begin position="360"/>
        <end position="598"/>
    </location>
</feature>
<dbReference type="PROSITE" id="PS50929">
    <property type="entry name" value="ABC_TM1F"/>
    <property type="match status" value="1"/>
</dbReference>
<dbReference type="PANTHER" id="PTHR24221">
    <property type="entry name" value="ATP-BINDING CASSETTE SUB-FAMILY B"/>
    <property type="match status" value="1"/>
</dbReference>
<dbReference type="InterPro" id="IPR036640">
    <property type="entry name" value="ABC1_TM_sf"/>
</dbReference>
<evidence type="ECO:0000256" key="4">
    <source>
        <dbReference type="ARBA" id="ARBA00022692"/>
    </source>
</evidence>
<evidence type="ECO:0000259" key="11">
    <source>
        <dbReference type="PROSITE" id="PS50929"/>
    </source>
</evidence>
<dbReference type="SMART" id="SM00382">
    <property type="entry name" value="AAA"/>
    <property type="match status" value="1"/>
</dbReference>
<dbReference type="RefSeq" id="WP_164655719.1">
    <property type="nucleotide sequence ID" value="NZ_JAAIJR010000112.1"/>
</dbReference>
<dbReference type="Pfam" id="PF00664">
    <property type="entry name" value="ABC_membrane"/>
    <property type="match status" value="1"/>
</dbReference>
<comment type="caution">
    <text evidence="12">The sequence shown here is derived from an EMBL/GenBank/DDBJ whole genome shotgun (WGS) entry which is preliminary data.</text>
</comment>
<gene>
    <name evidence="12" type="ORF">G3480_20320</name>
</gene>
<feature type="transmembrane region" description="Helical" evidence="9">
    <location>
        <begin position="181"/>
        <end position="202"/>
    </location>
</feature>
<keyword evidence="7 9" id="KW-1133">Transmembrane helix</keyword>
<feature type="domain" description="ABC transmembrane type-1" evidence="11">
    <location>
        <begin position="21"/>
        <end position="287"/>
    </location>
</feature>
<evidence type="ECO:0000259" key="10">
    <source>
        <dbReference type="PROSITE" id="PS50893"/>
    </source>
</evidence>
<dbReference type="GO" id="GO:0140359">
    <property type="term" value="F:ABC-type transporter activity"/>
    <property type="evidence" value="ECO:0007669"/>
    <property type="project" value="InterPro"/>
</dbReference>
<evidence type="ECO:0000256" key="8">
    <source>
        <dbReference type="ARBA" id="ARBA00023136"/>
    </source>
</evidence>
<reference evidence="12 13" key="2">
    <citation type="submission" date="2020-02" db="EMBL/GenBank/DDBJ databases">
        <title>Genome sequences of Thiorhodococcus mannitoliphagus and Thiorhodococcus minor, purple sulfur photosynthetic bacteria in the gammaproteobacterial family, Chromatiaceae.</title>
        <authorList>
            <person name="Aviles F.A."/>
            <person name="Meyer T.E."/>
            <person name="Kyndt J.A."/>
        </authorList>
    </citation>
    <scope>NUCLEOTIDE SEQUENCE [LARGE SCALE GENOMIC DNA]</scope>
    <source>
        <strain evidence="12 13">DSM 18266</strain>
    </source>
</reference>
<dbReference type="EMBL" id="JAAIJR010000112">
    <property type="protein sequence ID" value="NEX22622.1"/>
    <property type="molecule type" value="Genomic_DNA"/>
</dbReference>
<dbReference type="AlphaFoldDB" id="A0A6P1E282"/>
<evidence type="ECO:0000256" key="7">
    <source>
        <dbReference type="ARBA" id="ARBA00022989"/>
    </source>
</evidence>
<feature type="transmembrane region" description="Helical" evidence="9">
    <location>
        <begin position="158"/>
        <end position="175"/>
    </location>
</feature>
<evidence type="ECO:0000256" key="5">
    <source>
        <dbReference type="ARBA" id="ARBA00022741"/>
    </source>
</evidence>
<dbReference type="InterPro" id="IPR003439">
    <property type="entry name" value="ABC_transporter-like_ATP-bd"/>
</dbReference>
<accession>A0A6P1E282</accession>
<dbReference type="InterPro" id="IPR003593">
    <property type="entry name" value="AAA+_ATPase"/>
</dbReference>
<dbReference type="PANTHER" id="PTHR24221:SF632">
    <property type="entry name" value="ATP-DEPENDENT LIPID A-CORE FLIPPASE"/>
    <property type="match status" value="1"/>
</dbReference>
<dbReference type="GO" id="GO:0005524">
    <property type="term" value="F:ATP binding"/>
    <property type="evidence" value="ECO:0007669"/>
    <property type="project" value="UniProtKB-KW"/>
</dbReference>
<dbReference type="PROSITE" id="PS00211">
    <property type="entry name" value="ABC_TRANSPORTER_1"/>
    <property type="match status" value="1"/>
</dbReference>
<organism evidence="12 13">
    <name type="scientific">Thiorhodococcus mannitoliphagus</name>
    <dbReference type="NCBI Taxonomy" id="329406"/>
    <lineage>
        <taxon>Bacteria</taxon>
        <taxon>Pseudomonadati</taxon>
        <taxon>Pseudomonadota</taxon>
        <taxon>Gammaproteobacteria</taxon>
        <taxon>Chromatiales</taxon>
        <taxon>Chromatiaceae</taxon>
        <taxon>Thiorhodococcus</taxon>
    </lineage>
</organism>
<dbReference type="Pfam" id="PF00005">
    <property type="entry name" value="ABC_tran"/>
    <property type="match status" value="1"/>
</dbReference>
<reference evidence="13" key="1">
    <citation type="journal article" date="2020" name="Microbiol. Resour. Announc.">
        <title>Draft Genome Sequences of Thiorhodococcus mannitoliphagus and Thiorhodococcus minor, Purple Sulfur Photosynthetic Bacteria in the Gammaproteobacterial Family Chromatiaceae.</title>
        <authorList>
            <person name="Aviles F.A."/>
            <person name="Meyer T.E."/>
            <person name="Kyndt J.A."/>
        </authorList>
    </citation>
    <scope>NUCLEOTIDE SEQUENCE [LARGE SCALE GENOMIC DNA]</scope>
    <source>
        <strain evidence="13">DSM 18266</strain>
    </source>
</reference>
<feature type="transmembrane region" description="Helical" evidence="9">
    <location>
        <begin position="20"/>
        <end position="46"/>
    </location>
</feature>
<dbReference type="SUPFAM" id="SSF52540">
    <property type="entry name" value="P-loop containing nucleoside triphosphate hydrolases"/>
    <property type="match status" value="1"/>
</dbReference>
<name>A0A6P1E282_9GAMM</name>
<dbReference type="GO" id="GO:0034040">
    <property type="term" value="F:ATPase-coupled lipid transmembrane transporter activity"/>
    <property type="evidence" value="ECO:0007669"/>
    <property type="project" value="TreeGrafter"/>
</dbReference>
<keyword evidence="3" id="KW-1003">Cell membrane</keyword>
<proteinExistence type="predicted"/>